<evidence type="ECO:0000256" key="15">
    <source>
        <dbReference type="ARBA" id="ARBA00023141"/>
    </source>
</evidence>
<accession>A0A1E5L7H9</accession>
<protein>
    <recommendedName>
        <fullName evidence="8 18">3-dehydroquinate synthase</fullName>
        <shortName evidence="18">DHQS</shortName>
        <ecNumber evidence="7 18">4.2.3.4</ecNumber>
    </recommendedName>
</protein>
<dbReference type="GO" id="GO:0009073">
    <property type="term" value="P:aromatic amino acid family biosynthetic process"/>
    <property type="evidence" value="ECO:0007669"/>
    <property type="project" value="UniProtKB-KW"/>
</dbReference>
<evidence type="ECO:0000256" key="17">
    <source>
        <dbReference type="ARBA" id="ARBA00023285"/>
    </source>
</evidence>
<evidence type="ECO:0000256" key="7">
    <source>
        <dbReference type="ARBA" id="ARBA00013031"/>
    </source>
</evidence>
<feature type="binding site" evidence="18">
    <location>
        <position position="263"/>
    </location>
    <ligand>
        <name>Zn(2+)</name>
        <dbReference type="ChEBI" id="CHEBI:29105"/>
    </ligand>
</feature>
<dbReference type="GO" id="GO:0003856">
    <property type="term" value="F:3-dehydroquinate synthase activity"/>
    <property type="evidence" value="ECO:0007669"/>
    <property type="project" value="UniProtKB-UniRule"/>
</dbReference>
<dbReference type="HAMAP" id="MF_00110">
    <property type="entry name" value="DHQ_synthase"/>
    <property type="match status" value="1"/>
</dbReference>
<comment type="caution">
    <text evidence="21">The sequence shown here is derived from an EMBL/GenBank/DDBJ whole genome shotgun (WGS) entry which is preliminary data.</text>
</comment>
<evidence type="ECO:0000256" key="18">
    <source>
        <dbReference type="HAMAP-Rule" id="MF_00110"/>
    </source>
</evidence>
<comment type="cofactor">
    <cofactor evidence="18">
        <name>Co(2+)</name>
        <dbReference type="ChEBI" id="CHEBI:48828"/>
    </cofactor>
    <cofactor evidence="18">
        <name>Zn(2+)</name>
        <dbReference type="ChEBI" id="CHEBI:29105"/>
    </cofactor>
    <text evidence="18">Binds 1 divalent metal cation per subunit. Can use either Co(2+) or Zn(2+).</text>
</comment>
<evidence type="ECO:0000256" key="13">
    <source>
        <dbReference type="ARBA" id="ARBA00022833"/>
    </source>
</evidence>
<keyword evidence="14 18" id="KW-0520">NAD</keyword>
<comment type="subcellular location">
    <subcellularLocation>
        <location evidence="4 18">Cytoplasm</location>
    </subcellularLocation>
</comment>
<feature type="binding site" evidence="18">
    <location>
        <begin position="129"/>
        <end position="130"/>
    </location>
    <ligand>
        <name>NAD(+)</name>
        <dbReference type="ChEBI" id="CHEBI:57540"/>
    </ligand>
</feature>
<dbReference type="FunFam" id="3.40.50.1970:FF:000007">
    <property type="entry name" value="Pentafunctional AROM polypeptide"/>
    <property type="match status" value="1"/>
</dbReference>
<dbReference type="GO" id="GO:0009423">
    <property type="term" value="P:chorismate biosynthetic process"/>
    <property type="evidence" value="ECO:0007669"/>
    <property type="project" value="UniProtKB-UniRule"/>
</dbReference>
<keyword evidence="22" id="KW-1185">Reference proteome</keyword>
<evidence type="ECO:0000256" key="3">
    <source>
        <dbReference type="ARBA" id="ARBA00001947"/>
    </source>
</evidence>
<feature type="binding site" evidence="18">
    <location>
        <begin position="105"/>
        <end position="109"/>
    </location>
    <ligand>
        <name>NAD(+)</name>
        <dbReference type="ChEBI" id="CHEBI:57540"/>
    </ligand>
</feature>
<dbReference type="PANTHER" id="PTHR43622:SF7">
    <property type="entry name" value="3-DEHYDROQUINATE SYNTHASE, CHLOROPLASTIC"/>
    <property type="match status" value="1"/>
</dbReference>
<evidence type="ECO:0000259" key="20">
    <source>
        <dbReference type="Pfam" id="PF24621"/>
    </source>
</evidence>
<gene>
    <name evidence="18" type="primary">aroB</name>
    <name evidence="21" type="ORF">BHU72_03880</name>
</gene>
<dbReference type="Proteomes" id="UP000095255">
    <property type="component" value="Unassembled WGS sequence"/>
</dbReference>
<dbReference type="NCBIfam" id="TIGR01357">
    <property type="entry name" value="aroB"/>
    <property type="match status" value="1"/>
</dbReference>
<comment type="function">
    <text evidence="18">Catalyzes the conversion of 3-deoxy-D-arabino-heptulosonate 7-phosphate (DAHP) to dehydroquinate (DHQ).</text>
</comment>
<keyword evidence="10 18" id="KW-0028">Amino-acid biosynthesis</keyword>
<evidence type="ECO:0000259" key="19">
    <source>
        <dbReference type="Pfam" id="PF01761"/>
    </source>
</evidence>
<dbReference type="CDD" id="cd08195">
    <property type="entry name" value="DHQS"/>
    <property type="match status" value="1"/>
</dbReference>
<comment type="cofactor">
    <cofactor evidence="2 18">
        <name>NAD(+)</name>
        <dbReference type="ChEBI" id="CHEBI:57540"/>
    </cofactor>
</comment>
<keyword evidence="9 18" id="KW-0963">Cytoplasm</keyword>
<dbReference type="PIRSF" id="PIRSF001455">
    <property type="entry name" value="DHQ_synth"/>
    <property type="match status" value="1"/>
</dbReference>
<evidence type="ECO:0000313" key="21">
    <source>
        <dbReference type="EMBL" id="OEH85974.1"/>
    </source>
</evidence>
<dbReference type="GO" id="GO:0000166">
    <property type="term" value="F:nucleotide binding"/>
    <property type="evidence" value="ECO:0007669"/>
    <property type="project" value="UniProtKB-KW"/>
</dbReference>
<keyword evidence="12 18" id="KW-0547">Nucleotide-binding</keyword>
<evidence type="ECO:0000256" key="10">
    <source>
        <dbReference type="ARBA" id="ARBA00022605"/>
    </source>
</evidence>
<feature type="binding site" evidence="18">
    <location>
        <position position="246"/>
    </location>
    <ligand>
        <name>Zn(2+)</name>
        <dbReference type="ChEBI" id="CHEBI:29105"/>
    </ligand>
</feature>
<dbReference type="EC" id="4.2.3.4" evidence="7 18"/>
<feature type="domain" description="3-dehydroquinate synthase C-terminal" evidence="20">
    <location>
        <begin position="180"/>
        <end position="324"/>
    </location>
</feature>
<dbReference type="InterPro" id="IPR056179">
    <property type="entry name" value="DHQS_C"/>
</dbReference>
<keyword evidence="17 18" id="KW-0170">Cobalt</keyword>
<reference evidence="21 22" key="1">
    <citation type="submission" date="2016-09" db="EMBL/GenBank/DDBJ databases">
        <title>Desulfuribacillus arsenicus sp. nov., an obligately anaerobic, dissimilatory arsenic- and antimonate-reducing bacterium isolated from anoxic sediments.</title>
        <authorList>
            <person name="Abin C.A."/>
            <person name="Hollibaugh J.T."/>
        </authorList>
    </citation>
    <scope>NUCLEOTIDE SEQUENCE [LARGE SCALE GENOMIC DNA]</scope>
    <source>
        <strain evidence="21 22">MLFW-2</strain>
    </source>
</reference>
<evidence type="ECO:0000256" key="6">
    <source>
        <dbReference type="ARBA" id="ARBA00005412"/>
    </source>
</evidence>
<keyword evidence="15 18" id="KW-0057">Aromatic amino acid biosynthesis</keyword>
<evidence type="ECO:0000256" key="2">
    <source>
        <dbReference type="ARBA" id="ARBA00001911"/>
    </source>
</evidence>
<dbReference type="STRING" id="1390249.BHU72_03880"/>
<organism evidence="21 22">
    <name type="scientific">Desulfuribacillus stibiiarsenatis</name>
    <dbReference type="NCBI Taxonomy" id="1390249"/>
    <lineage>
        <taxon>Bacteria</taxon>
        <taxon>Bacillati</taxon>
        <taxon>Bacillota</taxon>
        <taxon>Desulfuribacillia</taxon>
        <taxon>Desulfuribacillales</taxon>
        <taxon>Desulfuribacillaceae</taxon>
        <taxon>Desulfuribacillus</taxon>
    </lineage>
</organism>
<dbReference type="InterPro" id="IPR030960">
    <property type="entry name" value="DHQS/DOIS_N"/>
</dbReference>
<feature type="binding site" evidence="18">
    <location>
        <position position="150"/>
    </location>
    <ligand>
        <name>NAD(+)</name>
        <dbReference type="ChEBI" id="CHEBI:57540"/>
    </ligand>
</feature>
<feature type="binding site" evidence="18">
    <location>
        <begin position="168"/>
        <end position="171"/>
    </location>
    <ligand>
        <name>NAD(+)</name>
        <dbReference type="ChEBI" id="CHEBI:57540"/>
    </ligand>
</feature>
<dbReference type="SUPFAM" id="SSF56796">
    <property type="entry name" value="Dehydroquinate synthase-like"/>
    <property type="match status" value="1"/>
</dbReference>
<feature type="domain" description="3-dehydroquinate synthase N-terminal" evidence="19">
    <location>
        <begin position="67"/>
        <end position="177"/>
    </location>
</feature>
<evidence type="ECO:0000256" key="5">
    <source>
        <dbReference type="ARBA" id="ARBA00004661"/>
    </source>
</evidence>
<comment type="caution">
    <text evidence="18">Lacks conserved residue(s) required for the propagation of feature annotation.</text>
</comment>
<comment type="pathway">
    <text evidence="5 18">Metabolic intermediate biosynthesis; chorismate biosynthesis; chorismate from D-erythrose 4-phosphate and phosphoenolpyruvate: step 2/7.</text>
</comment>
<dbReference type="Pfam" id="PF24621">
    <property type="entry name" value="DHQS_C"/>
    <property type="match status" value="1"/>
</dbReference>
<dbReference type="InterPro" id="IPR030963">
    <property type="entry name" value="DHQ_synth_fam"/>
</dbReference>
<dbReference type="GO" id="GO:0005737">
    <property type="term" value="C:cytoplasm"/>
    <property type="evidence" value="ECO:0007669"/>
    <property type="project" value="UniProtKB-SubCell"/>
</dbReference>
<dbReference type="EMBL" id="MJAT01000012">
    <property type="protein sequence ID" value="OEH85974.1"/>
    <property type="molecule type" value="Genomic_DNA"/>
</dbReference>
<comment type="catalytic activity">
    <reaction evidence="1 18">
        <text>7-phospho-2-dehydro-3-deoxy-D-arabino-heptonate = 3-dehydroquinate + phosphate</text>
        <dbReference type="Rhea" id="RHEA:21968"/>
        <dbReference type="ChEBI" id="CHEBI:32364"/>
        <dbReference type="ChEBI" id="CHEBI:43474"/>
        <dbReference type="ChEBI" id="CHEBI:58394"/>
        <dbReference type="EC" id="4.2.3.4"/>
    </reaction>
</comment>
<dbReference type="AlphaFoldDB" id="A0A1E5L7H9"/>
<dbReference type="PANTHER" id="PTHR43622">
    <property type="entry name" value="3-DEHYDROQUINATE SYNTHASE"/>
    <property type="match status" value="1"/>
</dbReference>
<evidence type="ECO:0000256" key="14">
    <source>
        <dbReference type="ARBA" id="ARBA00023027"/>
    </source>
</evidence>
<evidence type="ECO:0000256" key="4">
    <source>
        <dbReference type="ARBA" id="ARBA00004496"/>
    </source>
</evidence>
<dbReference type="InterPro" id="IPR050071">
    <property type="entry name" value="Dehydroquinate_synthase"/>
</dbReference>
<dbReference type="InterPro" id="IPR016037">
    <property type="entry name" value="DHQ_synth_AroB"/>
</dbReference>
<feature type="binding site" evidence="18">
    <location>
        <position position="183"/>
    </location>
    <ligand>
        <name>Zn(2+)</name>
        <dbReference type="ChEBI" id="CHEBI:29105"/>
    </ligand>
</feature>
<evidence type="ECO:0000256" key="1">
    <source>
        <dbReference type="ARBA" id="ARBA00001393"/>
    </source>
</evidence>
<dbReference type="UniPathway" id="UPA00053">
    <property type="reaction ID" value="UER00085"/>
</dbReference>
<evidence type="ECO:0000256" key="11">
    <source>
        <dbReference type="ARBA" id="ARBA00022723"/>
    </source>
</evidence>
<keyword evidence="16 18" id="KW-0456">Lyase</keyword>
<sequence>MQLETNTASYHISFGSGLLQSIGQCITDLFDFLPTKVIVLSDDKVAPLYGQTVCTSVQTVVPDTKIFVVQHGEQSKSLTVYDQVVGYMLENNFDRKSLVIALGGGVVGDLAGFVAATYMRGIPFIQVPTTILAHDSSVGGKVAINHPLGKNTIGAFYQPKAVIYDVDTLKTLPKEQLDSGIAEVVKHGHIHSPELIDWLMENYYKIDQLNQATLADMLYRSCLVKANIVSQDEREQGIRAYLNFGHTIGHSIESALGYGNIPHGIAVAIGMVTAAIIGYQKGITPKHVLDQVISVNKFLGLPMRLPKEVTYDKILQYIQYDKKNVGGFLTFVLLKDIGAPEIFKGITKEEVLDALYYQLNIALDVTKG</sequence>
<evidence type="ECO:0000256" key="8">
    <source>
        <dbReference type="ARBA" id="ARBA00017684"/>
    </source>
</evidence>
<proteinExistence type="inferred from homology"/>
<name>A0A1E5L7H9_9FIRM</name>
<dbReference type="GO" id="GO:0008652">
    <property type="term" value="P:amino acid biosynthetic process"/>
    <property type="evidence" value="ECO:0007669"/>
    <property type="project" value="UniProtKB-KW"/>
</dbReference>
<keyword evidence="13 18" id="KW-0862">Zinc</keyword>
<feature type="binding site" evidence="18">
    <location>
        <position position="141"/>
    </location>
    <ligand>
        <name>NAD(+)</name>
        <dbReference type="ChEBI" id="CHEBI:57540"/>
    </ligand>
</feature>
<comment type="similarity">
    <text evidence="6 18">Belongs to the sugar phosphate cyclases superfamily. Dehydroquinate synthase family.</text>
</comment>
<keyword evidence="11 18" id="KW-0479">Metal-binding</keyword>
<dbReference type="Gene3D" id="1.20.1090.10">
    <property type="entry name" value="Dehydroquinate synthase-like - alpha domain"/>
    <property type="match status" value="1"/>
</dbReference>
<evidence type="ECO:0000256" key="16">
    <source>
        <dbReference type="ARBA" id="ARBA00023239"/>
    </source>
</evidence>
<evidence type="ECO:0000313" key="22">
    <source>
        <dbReference type="Proteomes" id="UP000095255"/>
    </source>
</evidence>
<dbReference type="Pfam" id="PF01761">
    <property type="entry name" value="DHQ_synthase"/>
    <property type="match status" value="1"/>
</dbReference>
<evidence type="ECO:0000256" key="9">
    <source>
        <dbReference type="ARBA" id="ARBA00022490"/>
    </source>
</evidence>
<dbReference type="GO" id="GO:0046872">
    <property type="term" value="F:metal ion binding"/>
    <property type="evidence" value="ECO:0007669"/>
    <property type="project" value="UniProtKB-KW"/>
</dbReference>
<dbReference type="Gene3D" id="3.40.50.1970">
    <property type="match status" value="1"/>
</dbReference>
<evidence type="ECO:0000256" key="12">
    <source>
        <dbReference type="ARBA" id="ARBA00022741"/>
    </source>
</evidence>
<comment type="cofactor">
    <cofactor evidence="3">
        <name>Zn(2+)</name>
        <dbReference type="ChEBI" id="CHEBI:29105"/>
    </cofactor>
</comment>